<comment type="caution">
    <text evidence="3">The sequence shown here is derived from an EMBL/GenBank/DDBJ whole genome shotgun (WGS) entry which is preliminary data.</text>
</comment>
<dbReference type="InterPro" id="IPR036397">
    <property type="entry name" value="RNaseH_sf"/>
</dbReference>
<dbReference type="PANTHER" id="PTHR23022:SF119">
    <property type="entry name" value="TC1-LIKE TRANSPOSASE DDE DOMAIN-CONTAINING PROTEIN"/>
    <property type="match status" value="1"/>
</dbReference>
<dbReference type="PANTHER" id="PTHR23022">
    <property type="entry name" value="TRANSPOSABLE ELEMENT-RELATED"/>
    <property type="match status" value="1"/>
</dbReference>
<keyword evidence="4" id="KW-1185">Reference proteome</keyword>
<evidence type="ECO:0000313" key="3">
    <source>
        <dbReference type="EMBL" id="GBO36675.1"/>
    </source>
</evidence>
<dbReference type="Pfam" id="PF13358">
    <property type="entry name" value="DDE_3"/>
    <property type="match status" value="1"/>
</dbReference>
<dbReference type="GO" id="GO:0015074">
    <property type="term" value="P:DNA integration"/>
    <property type="evidence" value="ECO:0007669"/>
    <property type="project" value="InterPro"/>
</dbReference>
<evidence type="ECO:0000259" key="1">
    <source>
        <dbReference type="Pfam" id="PF01498"/>
    </source>
</evidence>
<gene>
    <name evidence="3" type="primary">TCB1_100</name>
    <name evidence="3" type="ORF">AVEN_28297_1</name>
</gene>
<dbReference type="InterPro" id="IPR038717">
    <property type="entry name" value="Tc1-like_DDE_dom"/>
</dbReference>
<proteinExistence type="predicted"/>
<evidence type="ECO:0000259" key="2">
    <source>
        <dbReference type="Pfam" id="PF13358"/>
    </source>
</evidence>
<dbReference type="GO" id="GO:0003677">
    <property type="term" value="F:DNA binding"/>
    <property type="evidence" value="ECO:0007669"/>
    <property type="project" value="InterPro"/>
</dbReference>
<dbReference type="InterPro" id="IPR052338">
    <property type="entry name" value="Transposase_5"/>
</dbReference>
<protein>
    <submittedName>
        <fullName evidence="3">Transposable element Tcb1 transposase</fullName>
    </submittedName>
</protein>
<dbReference type="InterPro" id="IPR002492">
    <property type="entry name" value="Transposase_Tc1-like"/>
</dbReference>
<dbReference type="GO" id="GO:0006313">
    <property type="term" value="P:DNA transposition"/>
    <property type="evidence" value="ECO:0007669"/>
    <property type="project" value="InterPro"/>
</dbReference>
<reference evidence="3 4" key="1">
    <citation type="journal article" date="2019" name="Sci. Rep.">
        <title>Orb-weaving spider Araneus ventricosus genome elucidates the spidroin gene catalogue.</title>
        <authorList>
            <person name="Kono N."/>
            <person name="Nakamura H."/>
            <person name="Ohtoshi R."/>
            <person name="Moran D.A.P."/>
            <person name="Shinohara A."/>
            <person name="Yoshida Y."/>
            <person name="Fujiwara M."/>
            <person name="Mori M."/>
            <person name="Tomita M."/>
            <person name="Arakawa K."/>
        </authorList>
    </citation>
    <scope>NUCLEOTIDE SEQUENCE [LARGE SCALE GENOMIC DNA]</scope>
</reference>
<dbReference type="EMBL" id="BGPR01060927">
    <property type="protein sequence ID" value="GBO36675.1"/>
    <property type="molecule type" value="Genomic_DNA"/>
</dbReference>
<accession>A0A4Y2WGR6</accession>
<dbReference type="AlphaFoldDB" id="A0A4Y2WGR6"/>
<sequence length="294" mass="34319">MARGRATDLAVLNEIIQQHQNDISFRRFRLTQSTVCSIIKRFTTTGNSCPGKALSRKLTLTDLEVCLFRRHIRKIRHMAVADLVTWARQSFVKTISEASTRRYIKRCGYAFYNARRKPFLTSSNKRRRVAWAKSYLSWIPSQWIKVLWTDESTFKVSYGNIGRKVTRKKVEANNPSCYKLVVPKASSVMVWRCLAANGVGNLHFCTGTIKAPTMYIRVLEVNLRPSLERLFGRKRYLFQQDNTRPHTAKITKTWLRTIRVRILEWPAASPDPSPIDNIWRILKRNMSQRRSRNI</sequence>
<dbReference type="Pfam" id="PF01498">
    <property type="entry name" value="HTH_Tnp_Tc3_2"/>
    <property type="match status" value="1"/>
</dbReference>
<feature type="domain" description="Transposase Tc1-like" evidence="1">
    <location>
        <begin position="70"/>
        <end position="136"/>
    </location>
</feature>
<feature type="domain" description="Tc1-like transposase DDE" evidence="2">
    <location>
        <begin position="198"/>
        <end position="291"/>
    </location>
</feature>
<name>A0A4Y2WGR6_ARAVE</name>
<organism evidence="3 4">
    <name type="scientific">Araneus ventricosus</name>
    <name type="common">Orbweaver spider</name>
    <name type="synonym">Epeira ventricosa</name>
    <dbReference type="NCBI Taxonomy" id="182803"/>
    <lineage>
        <taxon>Eukaryota</taxon>
        <taxon>Metazoa</taxon>
        <taxon>Ecdysozoa</taxon>
        <taxon>Arthropoda</taxon>
        <taxon>Chelicerata</taxon>
        <taxon>Arachnida</taxon>
        <taxon>Araneae</taxon>
        <taxon>Araneomorphae</taxon>
        <taxon>Entelegynae</taxon>
        <taxon>Araneoidea</taxon>
        <taxon>Araneidae</taxon>
        <taxon>Araneus</taxon>
    </lineage>
</organism>
<dbReference type="Proteomes" id="UP000499080">
    <property type="component" value="Unassembled WGS sequence"/>
</dbReference>
<dbReference type="OrthoDB" id="10597294at2759"/>
<dbReference type="Gene3D" id="3.30.420.10">
    <property type="entry name" value="Ribonuclease H-like superfamily/Ribonuclease H"/>
    <property type="match status" value="1"/>
</dbReference>
<evidence type="ECO:0000313" key="4">
    <source>
        <dbReference type="Proteomes" id="UP000499080"/>
    </source>
</evidence>